<dbReference type="GO" id="GO:0005085">
    <property type="term" value="F:guanyl-nucleotide exchange factor activity"/>
    <property type="evidence" value="ECO:0007669"/>
    <property type="project" value="TreeGrafter"/>
</dbReference>
<dbReference type="Pfam" id="PF13540">
    <property type="entry name" value="RCC1_2"/>
    <property type="match status" value="2"/>
</dbReference>
<dbReference type="Gene3D" id="2.130.10.30">
    <property type="entry name" value="Regulator of chromosome condensation 1/beta-lactamase-inhibitor protein II"/>
    <property type="match status" value="2"/>
</dbReference>
<evidence type="ECO:0000313" key="2">
    <source>
        <dbReference type="EMBL" id="KAK3261380.1"/>
    </source>
</evidence>
<evidence type="ECO:0000313" key="3">
    <source>
        <dbReference type="Proteomes" id="UP001190700"/>
    </source>
</evidence>
<dbReference type="InterPro" id="IPR009091">
    <property type="entry name" value="RCC1/BLIP-II"/>
</dbReference>
<dbReference type="PANTHER" id="PTHR45982">
    <property type="entry name" value="REGULATOR OF CHROMOSOME CONDENSATION"/>
    <property type="match status" value="1"/>
</dbReference>
<gene>
    <name evidence="2" type="ORF">CYMTET_29709</name>
</gene>
<dbReference type="InterPro" id="IPR000408">
    <property type="entry name" value="Reg_chr_condens"/>
</dbReference>
<dbReference type="PANTHER" id="PTHR45982:SF1">
    <property type="entry name" value="REGULATOR OF CHROMOSOME CONDENSATION"/>
    <property type="match status" value="1"/>
</dbReference>
<protein>
    <submittedName>
        <fullName evidence="2">Ultraviolet-B receptor uvr8</fullName>
    </submittedName>
</protein>
<dbReference type="Proteomes" id="UP001190700">
    <property type="component" value="Unassembled WGS sequence"/>
</dbReference>
<dbReference type="GO" id="GO:0005737">
    <property type="term" value="C:cytoplasm"/>
    <property type="evidence" value="ECO:0007669"/>
    <property type="project" value="TreeGrafter"/>
</dbReference>
<dbReference type="SUPFAM" id="SSF50985">
    <property type="entry name" value="RCC1/BLIP-II"/>
    <property type="match status" value="1"/>
</dbReference>
<proteinExistence type="predicted"/>
<keyword evidence="2" id="KW-0675">Receptor</keyword>
<accession>A0AAE0KUW8</accession>
<keyword evidence="3" id="KW-1185">Reference proteome</keyword>
<name>A0AAE0KUW8_9CHLO</name>
<dbReference type="PROSITE" id="PS00626">
    <property type="entry name" value="RCC1_2"/>
    <property type="match status" value="1"/>
</dbReference>
<sequence length="423" mass="45295">MSQSGGTCRITIEDSAVLLPLLLRSTRLNAQDLVRVGTVSRTWKLASEEEMRMRCEAYFGATGVTQRVAVLEGHEGSVFPAVLRRAELRACVPGPTSISAGDAHSAGILQSGEAVFWGANSFNQAPRERVSPTACATNGGDRFLAVACGFENSMLLDNAGNLYDLRSKKLVELCDGDPTINMSLGNGFCVALTESGKAFSYEWDPGSFREGLLAEHCITVAAGWHHCLAVMESGDIHLFYVNDFMELEVDRLAGRFCAVAAGLGHSLAIDINSRVHFWGDNSFGQAPPGGCAGRFVAISAGAHHSVLLREDGAVVCLGPNPDGEAPPAPMMGPFVAVAGGGRHSIALHADGKIRHSKSIDRLNVEGDSANADTREHIALAFDIKHEAYITFNPGAPYMLPLAKDCINTPLIKRFDSFRILLEK</sequence>
<feature type="repeat" description="RCC1" evidence="1">
    <location>
        <begin position="273"/>
        <end position="311"/>
    </location>
</feature>
<dbReference type="EMBL" id="LGRX02016941">
    <property type="protein sequence ID" value="KAK3261380.1"/>
    <property type="molecule type" value="Genomic_DNA"/>
</dbReference>
<dbReference type="PROSITE" id="PS50012">
    <property type="entry name" value="RCC1_3"/>
    <property type="match status" value="1"/>
</dbReference>
<dbReference type="InterPro" id="IPR051553">
    <property type="entry name" value="Ran_GTPase-activating"/>
</dbReference>
<comment type="caution">
    <text evidence="2">The sequence shown here is derived from an EMBL/GenBank/DDBJ whole genome shotgun (WGS) entry which is preliminary data.</text>
</comment>
<dbReference type="AlphaFoldDB" id="A0AAE0KUW8"/>
<organism evidence="2 3">
    <name type="scientific">Cymbomonas tetramitiformis</name>
    <dbReference type="NCBI Taxonomy" id="36881"/>
    <lineage>
        <taxon>Eukaryota</taxon>
        <taxon>Viridiplantae</taxon>
        <taxon>Chlorophyta</taxon>
        <taxon>Pyramimonadophyceae</taxon>
        <taxon>Pyramimonadales</taxon>
        <taxon>Pyramimonadaceae</taxon>
        <taxon>Cymbomonas</taxon>
    </lineage>
</organism>
<evidence type="ECO:0000256" key="1">
    <source>
        <dbReference type="PROSITE-ProRule" id="PRU00235"/>
    </source>
</evidence>
<reference evidence="2 3" key="1">
    <citation type="journal article" date="2015" name="Genome Biol. Evol.">
        <title>Comparative Genomics of a Bacterivorous Green Alga Reveals Evolutionary Causalities and Consequences of Phago-Mixotrophic Mode of Nutrition.</title>
        <authorList>
            <person name="Burns J.A."/>
            <person name="Paasch A."/>
            <person name="Narechania A."/>
            <person name="Kim E."/>
        </authorList>
    </citation>
    <scope>NUCLEOTIDE SEQUENCE [LARGE SCALE GENOMIC DNA]</scope>
    <source>
        <strain evidence="2 3">PLY_AMNH</strain>
    </source>
</reference>